<dbReference type="PANTHER" id="PTHR34391:SF2">
    <property type="entry name" value="TRP C-TERMINAL DOMAIN-CONTAINING PROTEIN"/>
    <property type="match status" value="1"/>
</dbReference>
<evidence type="ECO:0000313" key="4">
    <source>
        <dbReference type="Proteomes" id="UP000654370"/>
    </source>
</evidence>
<dbReference type="Proteomes" id="UP000654370">
    <property type="component" value="Unassembled WGS sequence"/>
</dbReference>
<reference evidence="3" key="1">
    <citation type="submission" date="2020-12" db="EMBL/GenBank/DDBJ databases">
        <title>Metabolic potential, ecology and presence of endohyphal bacteria is reflected in genomic diversity of Mucoromycotina.</title>
        <authorList>
            <person name="Muszewska A."/>
            <person name="Okrasinska A."/>
            <person name="Steczkiewicz K."/>
            <person name="Drgas O."/>
            <person name="Orlowska M."/>
            <person name="Perlinska-Lenart U."/>
            <person name="Aleksandrzak-Piekarczyk T."/>
            <person name="Szatraj K."/>
            <person name="Zielenkiewicz U."/>
            <person name="Pilsyk S."/>
            <person name="Malc E."/>
            <person name="Mieczkowski P."/>
            <person name="Kruszewska J.S."/>
            <person name="Biernat P."/>
            <person name="Pawlowska J."/>
        </authorList>
    </citation>
    <scope>NUCLEOTIDE SEQUENCE</scope>
    <source>
        <strain evidence="3">WA0000067209</strain>
    </source>
</reference>
<feature type="transmembrane region" description="Helical" evidence="2">
    <location>
        <begin position="139"/>
        <end position="158"/>
    </location>
</feature>
<organism evidence="3 4">
    <name type="scientific">Mortierella isabellina</name>
    <name type="common">Filamentous fungus</name>
    <name type="synonym">Umbelopsis isabellina</name>
    <dbReference type="NCBI Taxonomy" id="91625"/>
    <lineage>
        <taxon>Eukaryota</taxon>
        <taxon>Fungi</taxon>
        <taxon>Fungi incertae sedis</taxon>
        <taxon>Mucoromycota</taxon>
        <taxon>Mucoromycotina</taxon>
        <taxon>Umbelopsidomycetes</taxon>
        <taxon>Umbelopsidales</taxon>
        <taxon>Umbelopsidaceae</taxon>
        <taxon>Umbelopsis</taxon>
    </lineage>
</organism>
<dbReference type="InterPro" id="IPR040410">
    <property type="entry name" value="UPF0658_Golgi"/>
</dbReference>
<keyword evidence="4" id="KW-1185">Reference proteome</keyword>
<evidence type="ECO:0000313" key="3">
    <source>
        <dbReference type="EMBL" id="KAG2180138.1"/>
    </source>
</evidence>
<feature type="transmembrane region" description="Helical" evidence="2">
    <location>
        <begin position="305"/>
        <end position="325"/>
    </location>
</feature>
<keyword evidence="2" id="KW-0812">Transmembrane</keyword>
<keyword evidence="2" id="KW-0472">Membrane</keyword>
<feature type="transmembrane region" description="Helical" evidence="2">
    <location>
        <begin position="53"/>
        <end position="74"/>
    </location>
</feature>
<proteinExistence type="predicted"/>
<gene>
    <name evidence="3" type="ORF">INT43_003926</name>
</gene>
<feature type="compositionally biased region" description="Polar residues" evidence="1">
    <location>
        <begin position="404"/>
        <end position="417"/>
    </location>
</feature>
<feature type="compositionally biased region" description="Basic and acidic residues" evidence="1">
    <location>
        <begin position="432"/>
        <end position="442"/>
    </location>
</feature>
<dbReference type="PANTHER" id="PTHR34391">
    <property type="entry name" value="UPF0658 GOLGI APPARATUS MEMBRANE PROTEIN C1952.10C-RELATED"/>
    <property type="match status" value="1"/>
</dbReference>
<feature type="transmembrane region" description="Helical" evidence="2">
    <location>
        <begin position="274"/>
        <end position="293"/>
    </location>
</feature>
<protein>
    <submittedName>
        <fullName evidence="3">Uncharacterized protein</fullName>
    </submittedName>
</protein>
<evidence type="ECO:0000256" key="2">
    <source>
        <dbReference type="SAM" id="Phobius"/>
    </source>
</evidence>
<feature type="transmembrane region" description="Helical" evidence="2">
    <location>
        <begin position="191"/>
        <end position="208"/>
    </location>
</feature>
<dbReference type="AlphaFoldDB" id="A0A8H7PTX1"/>
<comment type="caution">
    <text evidence="3">The sequence shown here is derived from an EMBL/GenBank/DDBJ whole genome shotgun (WGS) entry which is preliminary data.</text>
</comment>
<evidence type="ECO:0000256" key="1">
    <source>
        <dbReference type="SAM" id="MobiDB-lite"/>
    </source>
</evidence>
<dbReference type="GO" id="GO:0005794">
    <property type="term" value="C:Golgi apparatus"/>
    <property type="evidence" value="ECO:0007669"/>
    <property type="project" value="TreeGrafter"/>
</dbReference>
<accession>A0A8H7PTX1</accession>
<feature type="region of interest" description="Disordered" evidence="1">
    <location>
        <begin position="402"/>
        <end position="465"/>
    </location>
</feature>
<sequence>MNEPANDPPNGQWEPKAPTKNFTPNSTRSNIPSFFHRIAQLAWARVTETRETIAYVILSFLTAIFCIVLEAMVLKAHSDEANNVWSSEQQVNRPLNIAYAETWLSLTRLQNENIFFITFQIFQTYLGIDSVVRQNLMQIMAHTIIIFFCAIFALVQLGETLKFKANLWSTDMKSHIDTSDAGFLNALKYEIAIAVGTAILTLIFIYLCKKLSQQFGWNIYKRIGADLKMQKRYRLYQLFIMNLKLDAFFELVFSIFWLVAMVQASYQTGNAPSIVWFAIHIILTVVLIPSFFLARYGARTERPLIMWLFLAVQLLELVDFCIILQQSASTWVFWVFVVCVAIILSLSTFVLTILLTKNFGQGLKPHIQRLFDENYKDFFDSARNPNVKPSNTQDSWVIEDIENTPENSRPPTRNATRTGWKWASKGRSKQPAVHDVDVEKTNMQRYETPTQLEEATVQPSTQAPA</sequence>
<dbReference type="EMBL" id="JAEPQZ010000006">
    <property type="protein sequence ID" value="KAG2180138.1"/>
    <property type="molecule type" value="Genomic_DNA"/>
</dbReference>
<feature type="compositionally biased region" description="Polar residues" evidence="1">
    <location>
        <begin position="443"/>
        <end position="465"/>
    </location>
</feature>
<name>A0A8H7PTX1_MORIS</name>
<feature type="transmembrane region" description="Helical" evidence="2">
    <location>
        <begin position="238"/>
        <end position="262"/>
    </location>
</feature>
<keyword evidence="2" id="KW-1133">Transmembrane helix</keyword>
<dbReference type="OrthoDB" id="2448307at2759"/>
<feature type="transmembrane region" description="Helical" evidence="2">
    <location>
        <begin position="331"/>
        <end position="355"/>
    </location>
</feature>
<feature type="region of interest" description="Disordered" evidence="1">
    <location>
        <begin position="1"/>
        <end position="25"/>
    </location>
</feature>